<organism evidence="3 4">
    <name type="scientific">Rheinheimera mesophila</name>
    <dbReference type="NCBI Taxonomy" id="1547515"/>
    <lineage>
        <taxon>Bacteria</taxon>
        <taxon>Pseudomonadati</taxon>
        <taxon>Pseudomonadota</taxon>
        <taxon>Gammaproteobacteria</taxon>
        <taxon>Chromatiales</taxon>
        <taxon>Chromatiaceae</taxon>
        <taxon>Rheinheimera</taxon>
    </lineage>
</organism>
<dbReference type="InterPro" id="IPR004629">
    <property type="entry name" value="WecG_TagA_CpsF"/>
</dbReference>
<dbReference type="PANTHER" id="PTHR34136:SF1">
    <property type="entry name" value="UDP-N-ACETYL-D-MANNOSAMINURONIC ACID TRANSFERASE"/>
    <property type="match status" value="1"/>
</dbReference>
<evidence type="ECO:0000256" key="2">
    <source>
        <dbReference type="ARBA" id="ARBA00022679"/>
    </source>
</evidence>
<dbReference type="Proteomes" id="UP000276260">
    <property type="component" value="Unassembled WGS sequence"/>
</dbReference>
<dbReference type="CDD" id="cd06533">
    <property type="entry name" value="Glyco_transf_WecG_TagA"/>
    <property type="match status" value="1"/>
</dbReference>
<comment type="caution">
    <text evidence="3">The sequence shown here is derived from an EMBL/GenBank/DDBJ whole genome shotgun (WGS) entry which is preliminary data.</text>
</comment>
<keyword evidence="2 3" id="KW-0808">Transferase</keyword>
<protein>
    <submittedName>
        <fullName evidence="3">WecB/TagA/CpsF family glycosyltransferase</fullName>
    </submittedName>
</protein>
<dbReference type="EMBL" id="RRCF01000001">
    <property type="protein sequence ID" value="RRJ22981.1"/>
    <property type="molecule type" value="Genomic_DNA"/>
</dbReference>
<dbReference type="GO" id="GO:0016758">
    <property type="term" value="F:hexosyltransferase activity"/>
    <property type="evidence" value="ECO:0007669"/>
    <property type="project" value="TreeGrafter"/>
</dbReference>
<gene>
    <name evidence="3" type="ORF">EIK76_02520</name>
</gene>
<evidence type="ECO:0000313" key="4">
    <source>
        <dbReference type="Proteomes" id="UP000276260"/>
    </source>
</evidence>
<dbReference type="AlphaFoldDB" id="A0A3P3QP35"/>
<keyword evidence="1" id="KW-0328">Glycosyltransferase</keyword>
<name>A0A3P3QP35_9GAMM</name>
<dbReference type="PANTHER" id="PTHR34136">
    <property type="match status" value="1"/>
</dbReference>
<keyword evidence="4" id="KW-1185">Reference proteome</keyword>
<dbReference type="RefSeq" id="WP_046518715.1">
    <property type="nucleotide sequence ID" value="NZ_LAVS01000004.1"/>
</dbReference>
<evidence type="ECO:0000313" key="3">
    <source>
        <dbReference type="EMBL" id="RRJ22981.1"/>
    </source>
</evidence>
<reference evidence="3 4" key="1">
    <citation type="submission" date="2018-11" db="EMBL/GenBank/DDBJ databases">
        <title>Draft genome analysis of Rheinheimera mesophila isolated from an industrial waste site.</title>
        <authorList>
            <person name="Yu Q."/>
            <person name="Qi Y."/>
            <person name="Zhang H."/>
            <person name="Lu Y."/>
            <person name="Pu J."/>
        </authorList>
    </citation>
    <scope>NUCLEOTIDE SEQUENCE [LARGE SCALE GENOMIC DNA]</scope>
    <source>
        <strain evidence="3 4">IITR13</strain>
    </source>
</reference>
<dbReference type="Pfam" id="PF03808">
    <property type="entry name" value="Glyco_tran_WecG"/>
    <property type="match status" value="1"/>
</dbReference>
<dbReference type="OrthoDB" id="9808602at2"/>
<dbReference type="NCBIfam" id="TIGR00696">
    <property type="entry name" value="wecG_tagA_cpsF"/>
    <property type="match status" value="1"/>
</dbReference>
<accession>A0A3P3QP35</accession>
<proteinExistence type="predicted"/>
<evidence type="ECO:0000256" key="1">
    <source>
        <dbReference type="ARBA" id="ARBA00022676"/>
    </source>
</evidence>
<sequence length="241" mass="26537">MAIQPEVVQVGGIGVMAFSNMAELVNYVIQDDGTVFSGSAIAMNPEKVIAASKNPELMTILNQADVRYADGMGVVKVMRRKLGRKVERIPGCELWQALMAKAAITKTPVFLVGAKPHVMAQTVEKLTAMGVNIVGSQDGYFKDENELMSRIAHSGARIVTVAMGSPKQELFIGKCQKLLPEAYYMGVGGTYDVFTGHVQRAPALWCKLHLEWAYRLLSQPSRLGRQTNLLTYAWLYLTNKL</sequence>